<feature type="compositionally biased region" description="Low complexity" evidence="1">
    <location>
        <begin position="49"/>
        <end position="66"/>
    </location>
</feature>
<name>A0A368NTX7_AGRVI</name>
<feature type="region of interest" description="Disordered" evidence="1">
    <location>
        <begin position="49"/>
        <end position="99"/>
    </location>
</feature>
<keyword evidence="2" id="KW-0812">Transmembrane</keyword>
<dbReference type="OrthoDB" id="9809589at2"/>
<protein>
    <submittedName>
        <fullName evidence="3">Uncharacterized protein</fullName>
    </submittedName>
</protein>
<dbReference type="GeneID" id="60682134"/>
<organism evidence="3 4">
    <name type="scientific">Agrobacterium vitis</name>
    <name type="common">Rhizobium vitis</name>
    <dbReference type="NCBI Taxonomy" id="373"/>
    <lineage>
        <taxon>Bacteria</taxon>
        <taxon>Pseudomonadati</taxon>
        <taxon>Pseudomonadota</taxon>
        <taxon>Alphaproteobacteria</taxon>
        <taxon>Hyphomicrobiales</taxon>
        <taxon>Rhizobiaceae</taxon>
        <taxon>Rhizobium/Agrobacterium group</taxon>
        <taxon>Agrobacterium</taxon>
    </lineage>
</organism>
<evidence type="ECO:0000313" key="3">
    <source>
        <dbReference type="EMBL" id="KAA3532224.1"/>
    </source>
</evidence>
<dbReference type="RefSeq" id="WP_060715897.1">
    <property type="nucleotide sequence ID" value="NZ_CP055265.1"/>
</dbReference>
<accession>A0A368NTX7</accession>
<feature type="transmembrane region" description="Helical" evidence="2">
    <location>
        <begin position="21"/>
        <end position="42"/>
    </location>
</feature>
<comment type="caution">
    <text evidence="3">The sequence shown here is derived from an EMBL/GenBank/DDBJ whole genome shotgun (WGS) entry which is preliminary data.</text>
</comment>
<feature type="compositionally biased region" description="Low complexity" evidence="1">
    <location>
        <begin position="86"/>
        <end position="99"/>
    </location>
</feature>
<reference evidence="3 4" key="1">
    <citation type="submission" date="2018-08" db="EMBL/GenBank/DDBJ databases">
        <title>Genome sequencing of Agrobacterium vitis strain ICMP 10754.</title>
        <authorList>
            <person name="Visnovsky S.B."/>
            <person name="Pitman A.R."/>
        </authorList>
    </citation>
    <scope>NUCLEOTIDE SEQUENCE [LARGE SCALE GENOMIC DNA]</scope>
    <source>
        <strain evidence="3 4">ICMP 10754</strain>
    </source>
</reference>
<keyword evidence="2" id="KW-1133">Transmembrane helix</keyword>
<dbReference type="AlphaFoldDB" id="A0A368NTX7"/>
<keyword evidence="2" id="KW-0472">Membrane</keyword>
<gene>
    <name evidence="3" type="ORF">DXT89_02445</name>
</gene>
<evidence type="ECO:0000256" key="1">
    <source>
        <dbReference type="SAM" id="MobiDB-lite"/>
    </source>
</evidence>
<dbReference type="Proteomes" id="UP000436911">
    <property type="component" value="Unassembled WGS sequence"/>
</dbReference>
<evidence type="ECO:0000313" key="4">
    <source>
        <dbReference type="Proteomes" id="UP000436911"/>
    </source>
</evidence>
<proteinExistence type="predicted"/>
<sequence>MRKACQTGAKTTGLKNNVKTILVCGWMASVAVLALPGSSFALSELQGGAKEAAQQGQQPQAGQQPGLPTDSTSDPKSAPSAEPQQATPADKAKGAAAEAAPHAPVEVIYDISKAPEPVRKLREKLVEAAASGDPERLRALLAGGNDPTALALGNDNGDPIQTIKSVSGDPDGLEVLAIMLDVLSTGFVHVNAGTPEEAYVWPYFAEKPLTTLTPPEKVELLRLVTAGDFENMLEVGNYNFFRIGIAPDGKWKFFTAGD</sequence>
<dbReference type="EMBL" id="QUSG01000001">
    <property type="protein sequence ID" value="KAA3532224.1"/>
    <property type="molecule type" value="Genomic_DNA"/>
</dbReference>
<evidence type="ECO:0000256" key="2">
    <source>
        <dbReference type="SAM" id="Phobius"/>
    </source>
</evidence>